<protein>
    <submittedName>
        <fullName evidence="3">Alpha/beta hydrolase</fullName>
    </submittedName>
</protein>
<reference evidence="4" key="1">
    <citation type="journal article" date="2019" name="Int. J. Syst. Evol. Microbiol.">
        <title>The Global Catalogue of Microorganisms (GCM) 10K type strain sequencing project: providing services to taxonomists for standard genome sequencing and annotation.</title>
        <authorList>
            <consortium name="The Broad Institute Genomics Platform"/>
            <consortium name="The Broad Institute Genome Sequencing Center for Infectious Disease"/>
            <person name="Wu L."/>
            <person name="Ma J."/>
        </authorList>
    </citation>
    <scope>NUCLEOTIDE SEQUENCE [LARGE SCALE GENOMIC DNA]</scope>
    <source>
        <strain evidence="4">NBRC 112416</strain>
    </source>
</reference>
<dbReference type="PANTHER" id="PTHR37017">
    <property type="entry name" value="AB HYDROLASE-1 DOMAIN-CONTAINING PROTEIN-RELATED"/>
    <property type="match status" value="1"/>
</dbReference>
<feature type="domain" description="AB hydrolase-1" evidence="2">
    <location>
        <begin position="30"/>
        <end position="249"/>
    </location>
</feature>
<keyword evidence="4" id="KW-1185">Reference proteome</keyword>
<feature type="signal peptide" evidence="1">
    <location>
        <begin position="1"/>
        <end position="22"/>
    </location>
</feature>
<evidence type="ECO:0000313" key="3">
    <source>
        <dbReference type="EMBL" id="GLQ57074.1"/>
    </source>
</evidence>
<dbReference type="Gene3D" id="3.40.50.1820">
    <property type="entry name" value="alpha/beta hydrolase"/>
    <property type="match status" value="1"/>
</dbReference>
<dbReference type="Proteomes" id="UP001156691">
    <property type="component" value="Unassembled WGS sequence"/>
</dbReference>
<dbReference type="InterPro" id="IPR029058">
    <property type="entry name" value="AB_hydrolase_fold"/>
</dbReference>
<dbReference type="Pfam" id="PF12697">
    <property type="entry name" value="Abhydrolase_6"/>
    <property type="match status" value="1"/>
</dbReference>
<dbReference type="InterPro" id="IPR052897">
    <property type="entry name" value="Sec-Metab_Biosynth_Hydrolase"/>
</dbReference>
<sequence length="264" mass="26748">MQKALGAIALAATLGVSAGTSAQEPAKPTVVFVHGAFADSSGWNGVISQLNRDGYSTIAAANPLRSLGGDAASVSAVLKSIPGEVVLVGHSYGGLLITEAANGNDNVKALVYVAGFIPEAGESAFTLSTKFPGSTLGDALQPVALANGGVDLYIQPAKFHAQFAADIPKDVAALMAATQRPVTQAALSELTTVATWKAVPAFTIYGSDDLNIPAAVQSFMADRAGVVKAVEIPGGSHALMISHPDEVAAIIQEAAIIEEVASAQ</sequence>
<feature type="chain" id="PRO_5045789455" evidence="1">
    <location>
        <begin position="23"/>
        <end position="264"/>
    </location>
</feature>
<evidence type="ECO:0000313" key="4">
    <source>
        <dbReference type="Proteomes" id="UP001156691"/>
    </source>
</evidence>
<keyword evidence="1" id="KW-0732">Signal</keyword>
<comment type="caution">
    <text evidence="3">The sequence shown here is derived from an EMBL/GenBank/DDBJ whole genome shotgun (WGS) entry which is preliminary data.</text>
</comment>
<dbReference type="SUPFAM" id="SSF53474">
    <property type="entry name" value="alpha/beta-Hydrolases"/>
    <property type="match status" value="1"/>
</dbReference>
<dbReference type="GO" id="GO:0016787">
    <property type="term" value="F:hydrolase activity"/>
    <property type="evidence" value="ECO:0007669"/>
    <property type="project" value="UniProtKB-KW"/>
</dbReference>
<organism evidence="3 4">
    <name type="scientific">Devosia nitrariae</name>
    <dbReference type="NCBI Taxonomy" id="2071872"/>
    <lineage>
        <taxon>Bacteria</taxon>
        <taxon>Pseudomonadati</taxon>
        <taxon>Pseudomonadota</taxon>
        <taxon>Alphaproteobacteria</taxon>
        <taxon>Hyphomicrobiales</taxon>
        <taxon>Devosiaceae</taxon>
        <taxon>Devosia</taxon>
    </lineage>
</organism>
<evidence type="ECO:0000256" key="1">
    <source>
        <dbReference type="SAM" id="SignalP"/>
    </source>
</evidence>
<dbReference type="EMBL" id="BSNS01000022">
    <property type="protein sequence ID" value="GLQ57074.1"/>
    <property type="molecule type" value="Genomic_DNA"/>
</dbReference>
<keyword evidence="3" id="KW-0378">Hydrolase</keyword>
<proteinExistence type="predicted"/>
<name>A0ABQ5WBD8_9HYPH</name>
<dbReference type="PANTHER" id="PTHR37017:SF11">
    <property type="entry name" value="ESTERASE_LIPASE_THIOESTERASE DOMAIN-CONTAINING PROTEIN"/>
    <property type="match status" value="1"/>
</dbReference>
<gene>
    <name evidence="3" type="ORF">GCM10010862_43330</name>
</gene>
<dbReference type="RefSeq" id="WP_284342448.1">
    <property type="nucleotide sequence ID" value="NZ_BSNS01000022.1"/>
</dbReference>
<evidence type="ECO:0000259" key="2">
    <source>
        <dbReference type="Pfam" id="PF12697"/>
    </source>
</evidence>
<accession>A0ABQ5WBD8</accession>
<dbReference type="InterPro" id="IPR000073">
    <property type="entry name" value="AB_hydrolase_1"/>
</dbReference>